<evidence type="ECO:0000313" key="2">
    <source>
        <dbReference type="EMBL" id="MDO6421829.1"/>
    </source>
</evidence>
<dbReference type="EMBL" id="JAUOPB010000003">
    <property type="protein sequence ID" value="MDO6421829.1"/>
    <property type="molecule type" value="Genomic_DNA"/>
</dbReference>
<dbReference type="Pfam" id="PF05057">
    <property type="entry name" value="DUF676"/>
    <property type="match status" value="1"/>
</dbReference>
<dbReference type="RefSeq" id="WP_303491508.1">
    <property type="nucleotide sequence ID" value="NZ_JAUOPB010000003.1"/>
</dbReference>
<dbReference type="Gene3D" id="3.40.50.1820">
    <property type="entry name" value="alpha/beta hydrolase"/>
    <property type="match status" value="1"/>
</dbReference>
<dbReference type="Proteomes" id="UP001169760">
    <property type="component" value="Unassembled WGS sequence"/>
</dbReference>
<gene>
    <name evidence="2" type="ORF">Q4521_05040</name>
</gene>
<accession>A0AAW7X2S5</accession>
<evidence type="ECO:0000259" key="1">
    <source>
        <dbReference type="Pfam" id="PF05057"/>
    </source>
</evidence>
<evidence type="ECO:0000313" key="3">
    <source>
        <dbReference type="Proteomes" id="UP001169760"/>
    </source>
</evidence>
<feature type="domain" description="DUF676" evidence="1">
    <location>
        <begin position="31"/>
        <end position="139"/>
    </location>
</feature>
<name>A0AAW7X2S5_9GAMM</name>
<dbReference type="InterPro" id="IPR007751">
    <property type="entry name" value="DUF676_lipase-like"/>
</dbReference>
<dbReference type="AlphaFoldDB" id="A0AAW7X2S5"/>
<organism evidence="2 3">
    <name type="scientific">Saccharophagus degradans</name>
    <dbReference type="NCBI Taxonomy" id="86304"/>
    <lineage>
        <taxon>Bacteria</taxon>
        <taxon>Pseudomonadati</taxon>
        <taxon>Pseudomonadota</taxon>
        <taxon>Gammaproteobacteria</taxon>
        <taxon>Cellvibrionales</taxon>
        <taxon>Cellvibrionaceae</taxon>
        <taxon>Saccharophagus</taxon>
    </lineage>
</organism>
<comment type="caution">
    <text evidence="2">The sequence shown here is derived from an EMBL/GenBank/DDBJ whole genome shotgun (WGS) entry which is preliminary data.</text>
</comment>
<dbReference type="InterPro" id="IPR029058">
    <property type="entry name" value="AB_hydrolase_fold"/>
</dbReference>
<sequence length="273" mass="29840">MQTHLLPKLLKGGISATGEARVMFSMKPNRKAIVFIHGFNGNAIKTWADFHELLPNSPKSEGRDIYFYGYDGLRSELIASAAIFGNFLNQLFNNITPILKDNLSQPAQRSSSFAYDEILIVAHSLGAVISRRALLDAPKRGFDWGNKTKLVLYAPAHMGARVVALAIETSSSIPILKYFCSLVRFSSPLVEQLQPGSAVLQALKTDTLSAIVNNNNKHLVAKKVIIAEYEKIVSNDTFAGDPPPVAIPGVNHIGVCKPTKSFNSPLLHLEDCL</sequence>
<dbReference type="SUPFAM" id="SSF53474">
    <property type="entry name" value="alpha/beta-Hydrolases"/>
    <property type="match status" value="1"/>
</dbReference>
<proteinExistence type="predicted"/>
<protein>
    <recommendedName>
        <fullName evidence="1">DUF676 domain-containing protein</fullName>
    </recommendedName>
</protein>
<reference evidence="2" key="1">
    <citation type="submission" date="2023-07" db="EMBL/GenBank/DDBJ databases">
        <title>Genome content predicts the carbon catabolic preferences of heterotrophic bacteria.</title>
        <authorList>
            <person name="Gralka M."/>
        </authorList>
    </citation>
    <scope>NUCLEOTIDE SEQUENCE</scope>
    <source>
        <strain evidence="2">I3M17_2</strain>
    </source>
</reference>